<dbReference type="InterPro" id="IPR027417">
    <property type="entry name" value="P-loop_NTPase"/>
</dbReference>
<gene>
    <name evidence="7" type="ORF">E6B08_04585</name>
</gene>
<keyword evidence="2" id="KW-0813">Transport</keyword>
<dbReference type="PANTHER" id="PTHR43820:SF2">
    <property type="entry name" value="ABC TRANSPORTER ATP-BINDING PROTEIN"/>
    <property type="match status" value="1"/>
</dbReference>
<dbReference type="RefSeq" id="WP_136912932.1">
    <property type="nucleotide sequence ID" value="NZ_CP039371.1"/>
</dbReference>
<organism evidence="7 8">
    <name type="scientific">Pseudomonas putida</name>
    <name type="common">Arthrobacter siderocapsulatus</name>
    <dbReference type="NCBI Taxonomy" id="303"/>
    <lineage>
        <taxon>Bacteria</taxon>
        <taxon>Pseudomonadati</taxon>
        <taxon>Pseudomonadota</taxon>
        <taxon>Gammaproteobacteria</taxon>
        <taxon>Pseudomonadales</taxon>
        <taxon>Pseudomonadaceae</taxon>
        <taxon>Pseudomonas</taxon>
    </lineage>
</organism>
<dbReference type="InterPro" id="IPR003439">
    <property type="entry name" value="ABC_transporter-like_ATP-bd"/>
</dbReference>
<dbReference type="CDD" id="cd03224">
    <property type="entry name" value="ABC_TM1139_LivF_branched"/>
    <property type="match status" value="1"/>
</dbReference>
<dbReference type="GO" id="GO:0016887">
    <property type="term" value="F:ATP hydrolysis activity"/>
    <property type="evidence" value="ECO:0007669"/>
    <property type="project" value="InterPro"/>
</dbReference>
<accession>A0A4D6X4N8</accession>
<dbReference type="OrthoDB" id="9776369at2"/>
<evidence type="ECO:0000313" key="7">
    <source>
        <dbReference type="EMBL" id="QCI10726.1"/>
    </source>
</evidence>
<evidence type="ECO:0000256" key="4">
    <source>
        <dbReference type="ARBA" id="ARBA00022840"/>
    </source>
</evidence>
<dbReference type="EMBL" id="CP039371">
    <property type="protein sequence ID" value="QCI10726.1"/>
    <property type="molecule type" value="Genomic_DNA"/>
</dbReference>
<evidence type="ECO:0000256" key="1">
    <source>
        <dbReference type="ARBA" id="ARBA00005417"/>
    </source>
</evidence>
<reference evidence="8" key="1">
    <citation type="submission" date="2019-04" db="EMBL/GenBank/DDBJ databases">
        <title>Genome sequence of Pseudomonas putida 1290, an auxin catabolizing strain.</title>
        <authorList>
            <person name="Laird T.S."/>
            <person name="Leveau J.H.J."/>
        </authorList>
    </citation>
    <scope>NUCLEOTIDE SEQUENCE [LARGE SCALE GENOMIC DNA]</scope>
    <source>
        <strain evidence="8">1290</strain>
    </source>
</reference>
<evidence type="ECO:0000256" key="3">
    <source>
        <dbReference type="ARBA" id="ARBA00022741"/>
    </source>
</evidence>
<proteinExistence type="inferred from homology"/>
<dbReference type="SUPFAM" id="SSF52540">
    <property type="entry name" value="P-loop containing nucleoside triphosphate hydrolases"/>
    <property type="match status" value="1"/>
</dbReference>
<dbReference type="GO" id="GO:0005524">
    <property type="term" value="F:ATP binding"/>
    <property type="evidence" value="ECO:0007669"/>
    <property type="project" value="UniProtKB-KW"/>
</dbReference>
<feature type="domain" description="ABC transporter" evidence="6">
    <location>
        <begin position="2"/>
        <end position="229"/>
    </location>
</feature>
<dbReference type="Gene3D" id="3.40.50.300">
    <property type="entry name" value="P-loop containing nucleotide triphosphate hydrolases"/>
    <property type="match status" value="1"/>
</dbReference>
<evidence type="ECO:0000256" key="2">
    <source>
        <dbReference type="ARBA" id="ARBA00022448"/>
    </source>
</evidence>
<comment type="similarity">
    <text evidence="1">Belongs to the ABC transporter superfamily.</text>
</comment>
<evidence type="ECO:0000256" key="5">
    <source>
        <dbReference type="ARBA" id="ARBA00022970"/>
    </source>
</evidence>
<dbReference type="InterPro" id="IPR052156">
    <property type="entry name" value="BCAA_Transport_ATP-bd_LivF"/>
</dbReference>
<dbReference type="GO" id="GO:0015807">
    <property type="term" value="P:L-amino acid transport"/>
    <property type="evidence" value="ECO:0007669"/>
    <property type="project" value="TreeGrafter"/>
</dbReference>
<dbReference type="PROSITE" id="PS50893">
    <property type="entry name" value="ABC_TRANSPORTER_2"/>
    <property type="match status" value="1"/>
</dbReference>
<dbReference type="PROSITE" id="PS00211">
    <property type="entry name" value="ABC_TRANSPORTER_1"/>
    <property type="match status" value="1"/>
</dbReference>
<keyword evidence="4 7" id="KW-0067">ATP-binding</keyword>
<dbReference type="SMART" id="SM00382">
    <property type="entry name" value="AAA"/>
    <property type="match status" value="1"/>
</dbReference>
<dbReference type="InterPro" id="IPR003593">
    <property type="entry name" value="AAA+_ATPase"/>
</dbReference>
<name>A0A4D6X4N8_PSEPU</name>
<keyword evidence="3" id="KW-0547">Nucleotide-binding</keyword>
<dbReference type="PANTHER" id="PTHR43820">
    <property type="entry name" value="HIGH-AFFINITY BRANCHED-CHAIN AMINO ACID TRANSPORT ATP-BINDING PROTEIN LIVF"/>
    <property type="match status" value="1"/>
</dbReference>
<protein>
    <submittedName>
        <fullName evidence="7">ABC transporter ATP-binding protein</fullName>
    </submittedName>
</protein>
<dbReference type="InterPro" id="IPR017871">
    <property type="entry name" value="ABC_transporter-like_CS"/>
</dbReference>
<evidence type="ECO:0000259" key="6">
    <source>
        <dbReference type="PROSITE" id="PS50893"/>
    </source>
</evidence>
<evidence type="ECO:0000313" key="8">
    <source>
        <dbReference type="Proteomes" id="UP000298551"/>
    </source>
</evidence>
<dbReference type="GO" id="GO:0015658">
    <property type="term" value="F:branched-chain amino acid transmembrane transporter activity"/>
    <property type="evidence" value="ECO:0007669"/>
    <property type="project" value="TreeGrafter"/>
</dbReference>
<dbReference type="Proteomes" id="UP000298551">
    <property type="component" value="Chromosome"/>
</dbReference>
<dbReference type="AlphaFoldDB" id="A0A4D6X4N8"/>
<keyword evidence="5" id="KW-0029">Amino-acid transport</keyword>
<dbReference type="Pfam" id="PF00005">
    <property type="entry name" value="ABC_tran"/>
    <property type="match status" value="1"/>
</dbReference>
<sequence length="231" mass="25699">MLDVDSIHSYYDKSHVLEGVSLKVGAGELVTLLGRNGAGKTTTLRSILGIVRPRQGQITFNGEALVGREIFDIARRGIALVPEHRGIFRQLSVEENLKIAVRKDSRWQLEDVYGMFPRLKERRRNGGFALSGGEQQMLAIARALLNDPKLLILDEPTEGLAPVIVDELVKILRRIKGEGLSILLVEQNLMVCDALADRHYVLEQGRVAYQGSAAQFREDPSIKNRYLALSA</sequence>